<evidence type="ECO:0000313" key="8">
    <source>
        <dbReference type="EMBL" id="KAG8231842.1"/>
    </source>
</evidence>
<dbReference type="Pfam" id="PF00067">
    <property type="entry name" value="p450"/>
    <property type="match status" value="1"/>
</dbReference>
<accession>A0A8K0KBB7</accession>
<keyword evidence="5" id="KW-0560">Oxidoreductase</keyword>
<evidence type="ECO:0000256" key="1">
    <source>
        <dbReference type="ARBA" id="ARBA00001971"/>
    </source>
</evidence>
<reference evidence="8" key="1">
    <citation type="submission" date="2013-04" db="EMBL/GenBank/DDBJ databases">
        <authorList>
            <person name="Qu J."/>
            <person name="Murali S.C."/>
            <person name="Bandaranaike D."/>
            <person name="Bellair M."/>
            <person name="Blankenburg K."/>
            <person name="Chao H."/>
            <person name="Dinh H."/>
            <person name="Doddapaneni H."/>
            <person name="Downs B."/>
            <person name="Dugan-Rocha S."/>
            <person name="Elkadiri S."/>
            <person name="Gnanaolivu R.D."/>
            <person name="Hernandez B."/>
            <person name="Javaid M."/>
            <person name="Jayaseelan J.C."/>
            <person name="Lee S."/>
            <person name="Li M."/>
            <person name="Ming W."/>
            <person name="Munidasa M."/>
            <person name="Muniz J."/>
            <person name="Nguyen L."/>
            <person name="Ongeri F."/>
            <person name="Osuji N."/>
            <person name="Pu L.-L."/>
            <person name="Puazo M."/>
            <person name="Qu C."/>
            <person name="Quiroz J."/>
            <person name="Raj R."/>
            <person name="Weissenberger G."/>
            <person name="Xin Y."/>
            <person name="Zou X."/>
            <person name="Han Y."/>
            <person name="Richards S."/>
            <person name="Worley K."/>
            <person name="Muzny D."/>
            <person name="Gibbs R."/>
        </authorList>
    </citation>
    <scope>NUCLEOTIDE SEQUENCE</scope>
    <source>
        <strain evidence="8">Sampled in the wild</strain>
    </source>
</reference>
<evidence type="ECO:0000313" key="9">
    <source>
        <dbReference type="Proteomes" id="UP000792457"/>
    </source>
</evidence>
<comment type="caution">
    <text evidence="8">The sequence shown here is derived from an EMBL/GenBank/DDBJ whole genome shotgun (WGS) entry which is preliminary data.</text>
</comment>
<dbReference type="AlphaFoldDB" id="A0A8K0KBB7"/>
<dbReference type="Proteomes" id="UP000792457">
    <property type="component" value="Unassembled WGS sequence"/>
</dbReference>
<dbReference type="InterPro" id="IPR001128">
    <property type="entry name" value="Cyt_P450"/>
</dbReference>
<evidence type="ECO:0000256" key="7">
    <source>
        <dbReference type="ARBA" id="ARBA00023033"/>
    </source>
</evidence>
<gene>
    <name evidence="8" type="ORF">J437_LFUL008613</name>
</gene>
<dbReference type="InterPro" id="IPR050479">
    <property type="entry name" value="CYP11_CYP27_families"/>
</dbReference>
<name>A0A8K0KBB7_LADFU</name>
<dbReference type="EMBL" id="KZ308579">
    <property type="protein sequence ID" value="KAG8231842.1"/>
    <property type="molecule type" value="Genomic_DNA"/>
</dbReference>
<protein>
    <submittedName>
        <fullName evidence="8">Uncharacterized protein</fullName>
    </submittedName>
</protein>
<keyword evidence="3" id="KW-0349">Heme</keyword>
<proteinExistence type="inferred from homology"/>
<dbReference type="Gene3D" id="1.10.630.10">
    <property type="entry name" value="Cytochrome P450"/>
    <property type="match status" value="1"/>
</dbReference>
<dbReference type="InterPro" id="IPR036396">
    <property type="entry name" value="Cyt_P450_sf"/>
</dbReference>
<keyword evidence="6" id="KW-0408">Iron</keyword>
<dbReference type="GO" id="GO:0005506">
    <property type="term" value="F:iron ion binding"/>
    <property type="evidence" value="ECO:0007669"/>
    <property type="project" value="InterPro"/>
</dbReference>
<dbReference type="OrthoDB" id="3945418at2759"/>
<organism evidence="8 9">
    <name type="scientific">Ladona fulva</name>
    <name type="common">Scarce chaser dragonfly</name>
    <name type="synonym">Libellula fulva</name>
    <dbReference type="NCBI Taxonomy" id="123851"/>
    <lineage>
        <taxon>Eukaryota</taxon>
        <taxon>Metazoa</taxon>
        <taxon>Ecdysozoa</taxon>
        <taxon>Arthropoda</taxon>
        <taxon>Hexapoda</taxon>
        <taxon>Insecta</taxon>
        <taxon>Pterygota</taxon>
        <taxon>Palaeoptera</taxon>
        <taxon>Odonata</taxon>
        <taxon>Epiprocta</taxon>
        <taxon>Anisoptera</taxon>
        <taxon>Libelluloidea</taxon>
        <taxon>Libellulidae</taxon>
        <taxon>Ladona</taxon>
    </lineage>
</organism>
<dbReference type="SUPFAM" id="SSF48264">
    <property type="entry name" value="Cytochrome P450"/>
    <property type="match status" value="1"/>
</dbReference>
<dbReference type="GO" id="GO:0016705">
    <property type="term" value="F:oxidoreductase activity, acting on paired donors, with incorporation or reduction of molecular oxygen"/>
    <property type="evidence" value="ECO:0007669"/>
    <property type="project" value="InterPro"/>
</dbReference>
<evidence type="ECO:0000256" key="4">
    <source>
        <dbReference type="ARBA" id="ARBA00022723"/>
    </source>
</evidence>
<dbReference type="GO" id="GO:0020037">
    <property type="term" value="F:heme binding"/>
    <property type="evidence" value="ECO:0007669"/>
    <property type="project" value="InterPro"/>
</dbReference>
<keyword evidence="9" id="KW-1185">Reference proteome</keyword>
<comment type="cofactor">
    <cofactor evidence="1">
        <name>heme</name>
        <dbReference type="ChEBI" id="CHEBI:30413"/>
    </cofactor>
</comment>
<evidence type="ECO:0000256" key="6">
    <source>
        <dbReference type="ARBA" id="ARBA00023004"/>
    </source>
</evidence>
<evidence type="ECO:0000256" key="2">
    <source>
        <dbReference type="ARBA" id="ARBA00010617"/>
    </source>
</evidence>
<keyword evidence="7" id="KW-0503">Monooxygenase</keyword>
<dbReference type="PANTHER" id="PTHR24279">
    <property type="entry name" value="CYTOCHROME P450"/>
    <property type="match status" value="1"/>
</dbReference>
<dbReference type="GO" id="GO:0004497">
    <property type="term" value="F:monooxygenase activity"/>
    <property type="evidence" value="ECO:0007669"/>
    <property type="project" value="UniProtKB-KW"/>
</dbReference>
<dbReference type="PANTHER" id="PTHR24279:SF120">
    <property type="entry name" value="CYTOCHROME P450"/>
    <property type="match status" value="1"/>
</dbReference>
<sequence length="142" mass="15650">MWLARIKLAAKCPAVSAPIPPLWTIGGRCAVTEAAQALQSPDHRLSFSEIPSPKGLPLVGTTLSLLAAGSYPRLHEYVDARHKELGSVYREAIGPADAVFVSDPQEIQRVFRSEGRAPKHLLPEPWVLYNELFGCKRGLFFM</sequence>
<reference evidence="8" key="2">
    <citation type="submission" date="2017-10" db="EMBL/GenBank/DDBJ databases">
        <title>Ladona fulva Genome sequencing and assembly.</title>
        <authorList>
            <person name="Murali S."/>
            <person name="Richards S."/>
            <person name="Bandaranaike D."/>
            <person name="Bellair M."/>
            <person name="Blankenburg K."/>
            <person name="Chao H."/>
            <person name="Dinh H."/>
            <person name="Doddapaneni H."/>
            <person name="Dugan-Rocha S."/>
            <person name="Elkadiri S."/>
            <person name="Gnanaolivu R."/>
            <person name="Hernandez B."/>
            <person name="Skinner E."/>
            <person name="Javaid M."/>
            <person name="Lee S."/>
            <person name="Li M."/>
            <person name="Ming W."/>
            <person name="Munidasa M."/>
            <person name="Muniz J."/>
            <person name="Nguyen L."/>
            <person name="Hughes D."/>
            <person name="Osuji N."/>
            <person name="Pu L.-L."/>
            <person name="Puazo M."/>
            <person name="Qu C."/>
            <person name="Quiroz J."/>
            <person name="Raj R."/>
            <person name="Weissenberger G."/>
            <person name="Xin Y."/>
            <person name="Zou X."/>
            <person name="Han Y."/>
            <person name="Worley K."/>
            <person name="Muzny D."/>
            <person name="Gibbs R."/>
        </authorList>
    </citation>
    <scope>NUCLEOTIDE SEQUENCE</scope>
    <source>
        <strain evidence="8">Sampled in the wild</strain>
    </source>
</reference>
<evidence type="ECO:0000256" key="5">
    <source>
        <dbReference type="ARBA" id="ARBA00023002"/>
    </source>
</evidence>
<keyword evidence="4" id="KW-0479">Metal-binding</keyword>
<comment type="similarity">
    <text evidence="2">Belongs to the cytochrome P450 family.</text>
</comment>
<evidence type="ECO:0000256" key="3">
    <source>
        <dbReference type="ARBA" id="ARBA00022617"/>
    </source>
</evidence>